<dbReference type="GO" id="GO:0015074">
    <property type="term" value="P:DNA integration"/>
    <property type="evidence" value="ECO:0007669"/>
    <property type="project" value="UniProtKB-KW"/>
</dbReference>
<dbReference type="Gene3D" id="1.10.443.10">
    <property type="entry name" value="Intergrase catalytic core"/>
    <property type="match status" value="1"/>
</dbReference>
<dbReference type="InterPro" id="IPR011010">
    <property type="entry name" value="DNA_brk_join_enz"/>
</dbReference>
<dbReference type="InterPro" id="IPR044068">
    <property type="entry name" value="CB"/>
</dbReference>
<dbReference type="PROSITE" id="PS51900">
    <property type="entry name" value="CB"/>
    <property type="match status" value="1"/>
</dbReference>
<dbReference type="Pfam" id="PF00589">
    <property type="entry name" value="Phage_integrase"/>
    <property type="match status" value="1"/>
</dbReference>
<proteinExistence type="inferred from homology"/>
<dbReference type="PANTHER" id="PTHR30349">
    <property type="entry name" value="PHAGE INTEGRASE-RELATED"/>
    <property type="match status" value="1"/>
</dbReference>
<evidence type="ECO:0000256" key="5">
    <source>
        <dbReference type="PROSITE-ProRule" id="PRU01248"/>
    </source>
</evidence>
<feature type="domain" description="Tyr recombinase" evidence="7">
    <location>
        <begin position="235"/>
        <end position="426"/>
    </location>
</feature>
<evidence type="ECO:0000256" key="1">
    <source>
        <dbReference type="ARBA" id="ARBA00008857"/>
    </source>
</evidence>
<reference evidence="9 10" key="1">
    <citation type="submission" date="2019-04" db="EMBL/GenBank/DDBJ databases">
        <authorList>
            <person name="Feng G."/>
            <person name="Zhang J."/>
            <person name="Zhu H."/>
        </authorList>
    </citation>
    <scope>NUCLEOTIDE SEQUENCE [LARGE SCALE GENOMIC DNA]</scope>
    <source>
        <strain evidence="9 10">9PBR-1</strain>
    </source>
</reference>
<protein>
    <recommendedName>
        <fullName evidence="11">Tyr recombinase domain-containing protein</fullName>
    </recommendedName>
</protein>
<accession>A0A4Z0Q120</accession>
<dbReference type="GO" id="GO:0006310">
    <property type="term" value="P:DNA recombination"/>
    <property type="evidence" value="ECO:0007669"/>
    <property type="project" value="UniProtKB-KW"/>
</dbReference>
<feature type="compositionally biased region" description="Polar residues" evidence="6">
    <location>
        <begin position="426"/>
        <end position="441"/>
    </location>
</feature>
<comment type="caution">
    <text evidence="9">The sequence shown here is derived from an EMBL/GenBank/DDBJ whole genome shotgun (WGS) entry which is preliminary data.</text>
</comment>
<dbReference type="CDD" id="cd01185">
    <property type="entry name" value="INTN1_C_like"/>
    <property type="match status" value="1"/>
</dbReference>
<dbReference type="EMBL" id="SRMB01000005">
    <property type="protein sequence ID" value="TGE22791.1"/>
    <property type="molecule type" value="Genomic_DNA"/>
</dbReference>
<evidence type="ECO:0000259" key="8">
    <source>
        <dbReference type="PROSITE" id="PS51900"/>
    </source>
</evidence>
<feature type="region of interest" description="Disordered" evidence="6">
    <location>
        <begin position="415"/>
        <end position="441"/>
    </location>
</feature>
<keyword evidence="3 5" id="KW-0238">DNA-binding</keyword>
<evidence type="ECO:0008006" key="11">
    <source>
        <dbReference type="Google" id="ProtNLM"/>
    </source>
</evidence>
<organism evidence="9 10">
    <name type="scientific">Hymenobacter metallicola</name>
    <dbReference type="NCBI Taxonomy" id="2563114"/>
    <lineage>
        <taxon>Bacteria</taxon>
        <taxon>Pseudomonadati</taxon>
        <taxon>Bacteroidota</taxon>
        <taxon>Cytophagia</taxon>
        <taxon>Cytophagales</taxon>
        <taxon>Hymenobacteraceae</taxon>
        <taxon>Hymenobacter</taxon>
    </lineage>
</organism>
<dbReference type="InterPro" id="IPR002104">
    <property type="entry name" value="Integrase_catalytic"/>
</dbReference>
<gene>
    <name evidence="9" type="ORF">E5K02_20720</name>
</gene>
<keyword evidence="2" id="KW-0229">DNA integration</keyword>
<dbReference type="AlphaFoldDB" id="A0A4Z0Q120"/>
<dbReference type="PROSITE" id="PS51898">
    <property type="entry name" value="TYR_RECOMBINASE"/>
    <property type="match status" value="1"/>
</dbReference>
<dbReference type="OrthoDB" id="1098628at2"/>
<dbReference type="PANTHER" id="PTHR30349:SF41">
    <property type="entry name" value="INTEGRASE_RECOMBINASE PROTEIN MJ0367-RELATED"/>
    <property type="match status" value="1"/>
</dbReference>
<evidence type="ECO:0000256" key="2">
    <source>
        <dbReference type="ARBA" id="ARBA00022908"/>
    </source>
</evidence>
<dbReference type="InterPro" id="IPR050090">
    <property type="entry name" value="Tyrosine_recombinase_XerCD"/>
</dbReference>
<evidence type="ECO:0000259" key="7">
    <source>
        <dbReference type="PROSITE" id="PS51898"/>
    </source>
</evidence>
<feature type="domain" description="Core-binding (CB)" evidence="8">
    <location>
        <begin position="125"/>
        <end position="221"/>
    </location>
</feature>
<dbReference type="SUPFAM" id="SSF56349">
    <property type="entry name" value="DNA breaking-rejoining enzymes"/>
    <property type="match status" value="1"/>
</dbReference>
<sequence>MTVRFYLHSKVYANSPKRAIYMEIRFPEQPGAYRSETLVLRKSTGKKCDPAHFTDKQRVKKDTKAHEINSRLNRLEEWAGDVLEKARLQKQTLTPELFWELILAQDKDTQAGTSPAQDSAPAGLPTIADVAAEWKSFYKARHSANYLRKVDPMVTHWETFRPGTTLEDILPDPKTRRSNLVEEWCEYLIEEAVRRDGGIGLESNTVGRYVQALRQLLKFAGHPFAWLTDEYTYEVEIEPLRFDEVMQLYHAPMPTEHLGHIRDIFVFGCFTGPRYSNLRSMQPTDVVFDHGEYILEYVQHKGRRKKTKVRVALDEVALEIWQRYEGNLRVPANTEINTSIKLVAKEAGLDRPILQVRMRGPHRIERRGPYWEFITCHVARHTFGTLLLDGNADLGQVQNSMGHSAIQTTRRYAKSREPKRHAATKSAFQQLRASHTEGNGV</sequence>
<evidence type="ECO:0000256" key="4">
    <source>
        <dbReference type="ARBA" id="ARBA00023172"/>
    </source>
</evidence>
<dbReference type="InterPro" id="IPR013762">
    <property type="entry name" value="Integrase-like_cat_sf"/>
</dbReference>
<evidence type="ECO:0000313" key="9">
    <source>
        <dbReference type="EMBL" id="TGE22791.1"/>
    </source>
</evidence>
<dbReference type="Proteomes" id="UP000298471">
    <property type="component" value="Unassembled WGS sequence"/>
</dbReference>
<name>A0A4Z0Q120_9BACT</name>
<evidence type="ECO:0000256" key="3">
    <source>
        <dbReference type="ARBA" id="ARBA00023125"/>
    </source>
</evidence>
<keyword evidence="4" id="KW-0233">DNA recombination</keyword>
<dbReference type="GO" id="GO:0003677">
    <property type="term" value="F:DNA binding"/>
    <property type="evidence" value="ECO:0007669"/>
    <property type="project" value="UniProtKB-UniRule"/>
</dbReference>
<evidence type="ECO:0000313" key="10">
    <source>
        <dbReference type="Proteomes" id="UP000298471"/>
    </source>
</evidence>
<comment type="similarity">
    <text evidence="1">Belongs to the 'phage' integrase family.</text>
</comment>
<evidence type="ECO:0000256" key="6">
    <source>
        <dbReference type="SAM" id="MobiDB-lite"/>
    </source>
</evidence>
<keyword evidence="10" id="KW-1185">Reference proteome</keyword>